<evidence type="ECO:0000313" key="2">
    <source>
        <dbReference type="Proteomes" id="UP001055072"/>
    </source>
</evidence>
<accession>A0ACB8TZ95</accession>
<evidence type="ECO:0000313" key="1">
    <source>
        <dbReference type="EMBL" id="KAI0087397.1"/>
    </source>
</evidence>
<comment type="caution">
    <text evidence="1">The sequence shown here is derived from an EMBL/GenBank/DDBJ whole genome shotgun (WGS) entry which is preliminary data.</text>
</comment>
<gene>
    <name evidence="1" type="ORF">BDY19DRAFT_955552</name>
</gene>
<proteinExistence type="predicted"/>
<dbReference type="EMBL" id="MU274918">
    <property type="protein sequence ID" value="KAI0087397.1"/>
    <property type="molecule type" value="Genomic_DNA"/>
</dbReference>
<name>A0ACB8TZ95_9APHY</name>
<keyword evidence="2" id="KW-1185">Reference proteome</keyword>
<sequence length="391" mass="43835">MALEPLRLPDGITSKTLRVRDLNMHTLQVGRHSSPLVLLLHGFPELAFSWRHIMLPLANSGYFVVAPDHRGTGRTQSITPLSRQIQFEDDIAPYGLLNWTQDVVALVYALGYTTAAAVVGHDFGSSVAGYCALVRPDIFKSVVCMSAPYGGPPELPFKVEDTALSPPSRTLPPAVSLNQYLNSLSPPLKHYVVYNTQLTTNHDMLDAPQGLHTFLRAYFHVKSADWDGNDPHPLTHISELSNLPQYYILPLTSSWPDVVMLHAPSEDEIRRNTWLPEHDLEVYVCEFRRTGFQGGLNWYRANFTDASLIDQLRIFAGKKVEVPAAFISGVKDWGVYQIPGSVEKMRSIFTQMADEDFVLVKDAGHWVQQEQPKAVVEQLLGFLQRSSEQQV</sequence>
<protein>
    <submittedName>
        <fullName evidence="1">Alpha/beta-hydrolase</fullName>
    </submittedName>
</protein>
<dbReference type="Proteomes" id="UP001055072">
    <property type="component" value="Unassembled WGS sequence"/>
</dbReference>
<reference evidence="1" key="1">
    <citation type="journal article" date="2021" name="Environ. Microbiol.">
        <title>Gene family expansions and transcriptome signatures uncover fungal adaptations to wood decay.</title>
        <authorList>
            <person name="Hage H."/>
            <person name="Miyauchi S."/>
            <person name="Viragh M."/>
            <person name="Drula E."/>
            <person name="Min B."/>
            <person name="Chaduli D."/>
            <person name="Navarro D."/>
            <person name="Favel A."/>
            <person name="Norest M."/>
            <person name="Lesage-Meessen L."/>
            <person name="Balint B."/>
            <person name="Merenyi Z."/>
            <person name="de Eugenio L."/>
            <person name="Morin E."/>
            <person name="Martinez A.T."/>
            <person name="Baldrian P."/>
            <person name="Stursova M."/>
            <person name="Martinez M.J."/>
            <person name="Novotny C."/>
            <person name="Magnuson J.K."/>
            <person name="Spatafora J.W."/>
            <person name="Maurice S."/>
            <person name="Pangilinan J."/>
            <person name="Andreopoulos W."/>
            <person name="LaButti K."/>
            <person name="Hundley H."/>
            <person name="Na H."/>
            <person name="Kuo A."/>
            <person name="Barry K."/>
            <person name="Lipzen A."/>
            <person name="Henrissat B."/>
            <person name="Riley R."/>
            <person name="Ahrendt S."/>
            <person name="Nagy L.G."/>
            <person name="Grigoriev I.V."/>
            <person name="Martin F."/>
            <person name="Rosso M.N."/>
        </authorList>
    </citation>
    <scope>NUCLEOTIDE SEQUENCE</scope>
    <source>
        <strain evidence="1">CBS 384.51</strain>
    </source>
</reference>
<organism evidence="1 2">
    <name type="scientific">Irpex rosettiformis</name>
    <dbReference type="NCBI Taxonomy" id="378272"/>
    <lineage>
        <taxon>Eukaryota</taxon>
        <taxon>Fungi</taxon>
        <taxon>Dikarya</taxon>
        <taxon>Basidiomycota</taxon>
        <taxon>Agaricomycotina</taxon>
        <taxon>Agaricomycetes</taxon>
        <taxon>Polyporales</taxon>
        <taxon>Irpicaceae</taxon>
        <taxon>Irpex</taxon>
    </lineage>
</organism>